<dbReference type="PANTHER" id="PTHR11085">
    <property type="entry name" value="NAD-DEPENDENT PROTEIN DEACYLASE SIRTUIN-5, MITOCHONDRIAL-RELATED"/>
    <property type="match status" value="1"/>
</dbReference>
<evidence type="ECO:0000259" key="4">
    <source>
        <dbReference type="PROSITE" id="PS50305"/>
    </source>
</evidence>
<evidence type="ECO:0000313" key="5">
    <source>
        <dbReference type="EMBL" id="GBG26591.1"/>
    </source>
</evidence>
<dbReference type="GO" id="GO:0017136">
    <property type="term" value="F:histone deacetylase activity, NAD-dependent"/>
    <property type="evidence" value="ECO:0007669"/>
    <property type="project" value="TreeGrafter"/>
</dbReference>
<organism evidence="5 6">
    <name type="scientific">Hondaea fermentalgiana</name>
    <dbReference type="NCBI Taxonomy" id="2315210"/>
    <lineage>
        <taxon>Eukaryota</taxon>
        <taxon>Sar</taxon>
        <taxon>Stramenopiles</taxon>
        <taxon>Bigyra</taxon>
        <taxon>Labyrinthulomycetes</taxon>
        <taxon>Thraustochytrida</taxon>
        <taxon>Thraustochytriidae</taxon>
        <taxon>Hondaea</taxon>
    </lineage>
</organism>
<dbReference type="InterPro" id="IPR029035">
    <property type="entry name" value="DHS-like_NAD/FAD-binding_dom"/>
</dbReference>
<evidence type="ECO:0000256" key="3">
    <source>
        <dbReference type="PROSITE-ProRule" id="PRU00236"/>
    </source>
</evidence>
<accession>A0A2R5GEE9</accession>
<dbReference type="SUPFAM" id="SSF52467">
    <property type="entry name" value="DHS-like NAD/FAD-binding domain"/>
    <property type="match status" value="1"/>
</dbReference>
<name>A0A2R5GEE9_9STRA</name>
<dbReference type="Pfam" id="PF02146">
    <property type="entry name" value="SIR2"/>
    <property type="match status" value="1"/>
</dbReference>
<evidence type="ECO:0000256" key="2">
    <source>
        <dbReference type="ARBA" id="ARBA00023027"/>
    </source>
</evidence>
<evidence type="ECO:0000313" key="6">
    <source>
        <dbReference type="Proteomes" id="UP000241890"/>
    </source>
</evidence>
<proteinExistence type="predicted"/>
<sequence length="262" mass="28554">MSREERKAKAREFKDQFPVQTALGVLELRFRASETKAPRAFTIITTAMHGAHQEAGSSQVIELHGSIRRFKCIAKGHYLSAMELEKQEAKENEDEALSGVKKTKYPTCKHKQAANGEEGTMCNSTLRPDCVLLGETIDQEAMARAELAASRLRPNDICLVVGAPDDSYPAAYLPELAARSGAPVILIAQDGAASVKAMREACRSDPKTFDAPQDTQDPILHLAGDPVDLLEALVDAVVSREALQQANQQQTEESQQAQEVLA</sequence>
<protein>
    <submittedName>
        <fullName evidence="5">NAD-dependent protein deacylase sirtuin-5, mitochondrial</fullName>
    </submittedName>
</protein>
<dbReference type="InterPro" id="IPR050134">
    <property type="entry name" value="NAD-dep_sirtuin_deacylases"/>
</dbReference>
<dbReference type="GO" id="GO:0070403">
    <property type="term" value="F:NAD+ binding"/>
    <property type="evidence" value="ECO:0007669"/>
    <property type="project" value="InterPro"/>
</dbReference>
<gene>
    <name evidence="5" type="ORF">FCC1311_028122</name>
</gene>
<dbReference type="PANTHER" id="PTHR11085:SF10">
    <property type="entry name" value="NAD-DEPENDENT PROTEIN DEACYLASE SIRTUIN-5, MITOCHONDRIAL-RELATED"/>
    <property type="match status" value="1"/>
</dbReference>
<feature type="domain" description="Deacetylase sirtuin-type" evidence="4">
    <location>
        <begin position="1"/>
        <end position="262"/>
    </location>
</feature>
<dbReference type="Proteomes" id="UP000241890">
    <property type="component" value="Unassembled WGS sequence"/>
</dbReference>
<dbReference type="InterPro" id="IPR026591">
    <property type="entry name" value="Sirtuin_cat_small_dom_sf"/>
</dbReference>
<dbReference type="PROSITE" id="PS50305">
    <property type="entry name" value="SIRTUIN"/>
    <property type="match status" value="1"/>
</dbReference>
<keyword evidence="1" id="KW-0808">Transferase</keyword>
<keyword evidence="6" id="KW-1185">Reference proteome</keyword>
<reference evidence="5 6" key="1">
    <citation type="submission" date="2017-12" db="EMBL/GenBank/DDBJ databases">
        <title>Sequencing, de novo assembly and annotation of complete genome of a new Thraustochytrid species, strain FCC1311.</title>
        <authorList>
            <person name="Sedici K."/>
            <person name="Godart F."/>
            <person name="Aiese Cigliano R."/>
            <person name="Sanseverino W."/>
            <person name="Barakat M."/>
            <person name="Ortet P."/>
            <person name="Marechal E."/>
            <person name="Cagnac O."/>
            <person name="Amato A."/>
        </authorList>
    </citation>
    <scope>NUCLEOTIDE SEQUENCE [LARGE SCALE GENOMIC DNA]</scope>
</reference>
<dbReference type="InParanoid" id="A0A2R5GEE9"/>
<evidence type="ECO:0000256" key="1">
    <source>
        <dbReference type="ARBA" id="ARBA00022679"/>
    </source>
</evidence>
<dbReference type="Gene3D" id="3.30.1600.10">
    <property type="entry name" value="SIR2/SIRT2 'Small Domain"/>
    <property type="match status" value="1"/>
</dbReference>
<dbReference type="OrthoDB" id="424302at2759"/>
<comment type="caution">
    <text evidence="3">Lacks conserved residue(s) required for the propagation of feature annotation.</text>
</comment>
<keyword evidence="2" id="KW-0520">NAD</keyword>
<dbReference type="InterPro" id="IPR026590">
    <property type="entry name" value="Ssirtuin_cat_dom"/>
</dbReference>
<comment type="caution">
    <text evidence="5">The sequence shown here is derived from an EMBL/GenBank/DDBJ whole genome shotgun (WGS) entry which is preliminary data.</text>
</comment>
<dbReference type="EMBL" id="BEYU01000022">
    <property type="protein sequence ID" value="GBG26591.1"/>
    <property type="molecule type" value="Genomic_DNA"/>
</dbReference>
<dbReference type="AlphaFoldDB" id="A0A2R5GEE9"/>
<dbReference type="Gene3D" id="3.40.50.1220">
    <property type="entry name" value="TPP-binding domain"/>
    <property type="match status" value="1"/>
</dbReference>
<dbReference type="InterPro" id="IPR003000">
    <property type="entry name" value="Sirtuin"/>
</dbReference>